<accession>A0A8H7SST2</accession>
<comment type="caution">
    <text evidence="1">The sequence shown here is derived from an EMBL/GenBank/DDBJ whole genome shotgun (WGS) entry which is preliminary data.</text>
</comment>
<gene>
    <name evidence="1" type="ORF">INT48_008566</name>
</gene>
<name>A0A8H7SST2_9FUNG</name>
<protein>
    <submittedName>
        <fullName evidence="1">Uncharacterized protein</fullName>
    </submittedName>
</protein>
<proteinExistence type="predicted"/>
<organism evidence="1 2">
    <name type="scientific">Thamnidium elegans</name>
    <dbReference type="NCBI Taxonomy" id="101142"/>
    <lineage>
        <taxon>Eukaryota</taxon>
        <taxon>Fungi</taxon>
        <taxon>Fungi incertae sedis</taxon>
        <taxon>Mucoromycota</taxon>
        <taxon>Mucoromycotina</taxon>
        <taxon>Mucoromycetes</taxon>
        <taxon>Mucorales</taxon>
        <taxon>Mucorineae</taxon>
        <taxon>Mucoraceae</taxon>
        <taxon>Thamnidium</taxon>
    </lineage>
</organism>
<keyword evidence="2" id="KW-1185">Reference proteome</keyword>
<dbReference type="AlphaFoldDB" id="A0A8H7SST2"/>
<sequence>MKKGMRTGFPSNAHSIGLLQKAKKNTKQKETYERQVKNLREEEPVNKNRLQAVRPQKLAHRKTQAEVFQEVLGSNYDRYTRKIKLDTILRENYKAKFNDCLIKLNEFLRESFWYSVRQLIMKIAVSNKDNLSLSFVKVFSEFSEMCPSIFCPLKGRKITGYSDPLTYACVTLATTYLNLMVETFEHTIETIFEDGN</sequence>
<reference evidence="1" key="1">
    <citation type="submission" date="2021-01" db="EMBL/GenBank/DDBJ databases">
        <title>Metabolic potential, ecology and presence of endohyphal bacteria is reflected in genomic diversity of Mucoromycotina.</title>
        <authorList>
            <person name="Muszewska A."/>
            <person name="Okrasinska A."/>
            <person name="Steczkiewicz K."/>
            <person name="Drgas O."/>
            <person name="Orlowska M."/>
            <person name="Perlinska-Lenart U."/>
            <person name="Aleksandrzak-Piekarczyk T."/>
            <person name="Szatraj K."/>
            <person name="Zielenkiewicz U."/>
            <person name="Pilsyk S."/>
            <person name="Malc E."/>
            <person name="Mieczkowski P."/>
            <person name="Kruszewska J.S."/>
            <person name="Biernat P."/>
            <person name="Pawlowska J."/>
        </authorList>
    </citation>
    <scope>NUCLEOTIDE SEQUENCE</scope>
    <source>
        <strain evidence="1">WA0000018081</strain>
    </source>
</reference>
<evidence type="ECO:0000313" key="2">
    <source>
        <dbReference type="Proteomes" id="UP000613177"/>
    </source>
</evidence>
<dbReference type="EMBL" id="JAEPRE010000029">
    <property type="protein sequence ID" value="KAG2235690.1"/>
    <property type="molecule type" value="Genomic_DNA"/>
</dbReference>
<dbReference type="Proteomes" id="UP000613177">
    <property type="component" value="Unassembled WGS sequence"/>
</dbReference>
<evidence type="ECO:0000313" key="1">
    <source>
        <dbReference type="EMBL" id="KAG2235690.1"/>
    </source>
</evidence>